<dbReference type="AlphaFoldDB" id="A0A498CJX0"/>
<protein>
    <submittedName>
        <fullName evidence="1">Uncharacterized protein</fullName>
    </submittedName>
</protein>
<organism evidence="1 2">
    <name type="scientific">Stenotrophomonas rhizophila</name>
    <dbReference type="NCBI Taxonomy" id="216778"/>
    <lineage>
        <taxon>Bacteria</taxon>
        <taxon>Pseudomonadati</taxon>
        <taxon>Pseudomonadota</taxon>
        <taxon>Gammaproteobacteria</taxon>
        <taxon>Lysobacterales</taxon>
        <taxon>Lysobacteraceae</taxon>
        <taxon>Stenotrophomonas</taxon>
    </lineage>
</organism>
<reference evidence="1 2" key="1">
    <citation type="submission" date="2018-10" db="EMBL/GenBank/DDBJ databases">
        <title>Comparative analysis of microorganisms from saline springs in Andes Mountain Range, Colombia.</title>
        <authorList>
            <person name="Rubin E."/>
        </authorList>
    </citation>
    <scope>NUCLEOTIDE SEQUENCE [LARGE SCALE GENOMIC DNA]</scope>
    <source>
        <strain evidence="1 2">USBA GBX 843</strain>
    </source>
</reference>
<sequence length="431" mass="45566">MVRNGLKWVGISILSLVLAVAGLWAASRFWPLPAEQREAMRLLQAPLPRPGENGFTALWTLRYDGLDARGRETLIAQDVERWRNGTPGQRPLASSAEGRFPAVPLSALARCGRRGVGCLAAVRADPEGFAATHAGHDALHQRVAALAGYGHFVSPFEPFGTDPMAPLPVFQPLLDPLSAHALAHVRGDSGTALAGACADILSGRAMTGQGDTLITSMVGAAMVESNARLLADMLVELPADAALPAVCAAALAPMTAGEQSLCTAMRGEFALARAGVRPSTGNPDGHRLLLDVPRTLARMAPRYAWACAASAERGAARDAPTPIPGPAQDRFACIANPLGCAVANIGGPDMRQYAGRPQDAAAMLRLVAAQRWLRQQPTASSQTLKRLPEALRSPTRAPVLSDDGQWLQVDRRVEMDEAGPTVQVPMRAPAR</sequence>
<name>A0A498CJX0_9GAMM</name>
<evidence type="ECO:0000313" key="2">
    <source>
        <dbReference type="Proteomes" id="UP000274786"/>
    </source>
</evidence>
<evidence type="ECO:0000313" key="1">
    <source>
        <dbReference type="EMBL" id="RLK56810.1"/>
    </source>
</evidence>
<comment type="caution">
    <text evidence="1">The sequence shown here is derived from an EMBL/GenBank/DDBJ whole genome shotgun (WGS) entry which is preliminary data.</text>
</comment>
<proteinExistence type="predicted"/>
<accession>A0A498CJX0</accession>
<dbReference type="Proteomes" id="UP000274786">
    <property type="component" value="Unassembled WGS sequence"/>
</dbReference>
<dbReference type="EMBL" id="RCDC01000004">
    <property type="protein sequence ID" value="RLK56810.1"/>
    <property type="molecule type" value="Genomic_DNA"/>
</dbReference>
<gene>
    <name evidence="1" type="ORF">BCL79_1212</name>
</gene>